<dbReference type="Gene3D" id="1.10.357.10">
    <property type="entry name" value="Tetracycline Repressor, domain 2"/>
    <property type="match status" value="1"/>
</dbReference>
<keyword evidence="1" id="KW-0678">Repressor</keyword>
<dbReference type="Pfam" id="PF02909">
    <property type="entry name" value="TetR_C_1"/>
    <property type="match status" value="1"/>
</dbReference>
<evidence type="ECO:0000256" key="3">
    <source>
        <dbReference type="ARBA" id="ARBA00023125"/>
    </source>
</evidence>
<evidence type="ECO:0000259" key="6">
    <source>
        <dbReference type="PROSITE" id="PS50977"/>
    </source>
</evidence>
<dbReference type="InterPro" id="IPR036271">
    <property type="entry name" value="Tet_transcr_reg_TetR-rel_C_sf"/>
</dbReference>
<name>A0A4R1HNS6_PSEEN</name>
<keyword evidence="4" id="KW-0804">Transcription</keyword>
<dbReference type="InterPro" id="IPR003012">
    <property type="entry name" value="Tet_transcr_reg_TetR"/>
</dbReference>
<evidence type="ECO:0000256" key="1">
    <source>
        <dbReference type="ARBA" id="ARBA00022491"/>
    </source>
</evidence>
<dbReference type="SUPFAM" id="SSF48498">
    <property type="entry name" value="Tetracyclin repressor-like, C-terminal domain"/>
    <property type="match status" value="1"/>
</dbReference>
<evidence type="ECO:0000256" key="5">
    <source>
        <dbReference type="PROSITE-ProRule" id="PRU00335"/>
    </source>
</evidence>
<dbReference type="SUPFAM" id="SSF46689">
    <property type="entry name" value="Homeodomain-like"/>
    <property type="match status" value="1"/>
</dbReference>
<dbReference type="InterPro" id="IPR001647">
    <property type="entry name" value="HTH_TetR"/>
</dbReference>
<feature type="DNA-binding region" description="H-T-H motif" evidence="5">
    <location>
        <begin position="42"/>
        <end position="61"/>
    </location>
</feature>
<reference evidence="7 8" key="1">
    <citation type="submission" date="2019-03" db="EMBL/GenBank/DDBJ databases">
        <title>Sequencing the genomes of 1000 actinobacteria strains.</title>
        <authorList>
            <person name="Klenk H.-P."/>
        </authorList>
    </citation>
    <scope>NUCLEOTIDE SEQUENCE [LARGE SCALE GENOMIC DNA]</scope>
    <source>
        <strain evidence="7 8">DSM 44969</strain>
    </source>
</reference>
<dbReference type="EMBL" id="SMFZ01000002">
    <property type="protein sequence ID" value="TCK21349.1"/>
    <property type="molecule type" value="Genomic_DNA"/>
</dbReference>
<dbReference type="InterPro" id="IPR004111">
    <property type="entry name" value="Repressor_TetR_C"/>
</dbReference>
<dbReference type="GO" id="GO:0045892">
    <property type="term" value="P:negative regulation of DNA-templated transcription"/>
    <property type="evidence" value="ECO:0007669"/>
    <property type="project" value="InterPro"/>
</dbReference>
<dbReference type="PANTHER" id="PTHR30055">
    <property type="entry name" value="HTH-TYPE TRANSCRIPTIONAL REGULATOR RUTR"/>
    <property type="match status" value="1"/>
</dbReference>
<comment type="caution">
    <text evidence="7">The sequence shown here is derived from an EMBL/GenBank/DDBJ whole genome shotgun (WGS) entry which is preliminary data.</text>
</comment>
<dbReference type="PRINTS" id="PR00455">
    <property type="entry name" value="HTHTETR"/>
</dbReference>
<dbReference type="InterPro" id="IPR009057">
    <property type="entry name" value="Homeodomain-like_sf"/>
</dbReference>
<dbReference type="RefSeq" id="WP_243653780.1">
    <property type="nucleotide sequence ID" value="NZ_SMFZ01000002.1"/>
</dbReference>
<dbReference type="AlphaFoldDB" id="A0A4R1HNS6"/>
<evidence type="ECO:0000256" key="2">
    <source>
        <dbReference type="ARBA" id="ARBA00023015"/>
    </source>
</evidence>
<dbReference type="PRINTS" id="PR00400">
    <property type="entry name" value="TETREPRESSOR"/>
</dbReference>
<dbReference type="Pfam" id="PF00440">
    <property type="entry name" value="TetR_N"/>
    <property type="match status" value="1"/>
</dbReference>
<dbReference type="PANTHER" id="PTHR30055:SF151">
    <property type="entry name" value="TRANSCRIPTIONAL REGULATORY PROTEIN"/>
    <property type="match status" value="1"/>
</dbReference>
<evidence type="ECO:0000313" key="7">
    <source>
        <dbReference type="EMBL" id="TCK21349.1"/>
    </source>
</evidence>
<feature type="domain" description="HTH tetR-type" evidence="6">
    <location>
        <begin position="19"/>
        <end position="79"/>
    </location>
</feature>
<protein>
    <submittedName>
        <fullName evidence="7">TetR family transcriptional regulator</fullName>
    </submittedName>
</protein>
<evidence type="ECO:0000313" key="8">
    <source>
        <dbReference type="Proteomes" id="UP000295560"/>
    </source>
</evidence>
<organism evidence="7 8">
    <name type="scientific">Pseudonocardia endophytica</name>
    <dbReference type="NCBI Taxonomy" id="401976"/>
    <lineage>
        <taxon>Bacteria</taxon>
        <taxon>Bacillati</taxon>
        <taxon>Actinomycetota</taxon>
        <taxon>Actinomycetes</taxon>
        <taxon>Pseudonocardiales</taxon>
        <taxon>Pseudonocardiaceae</taxon>
        <taxon>Pseudonocardia</taxon>
    </lineage>
</organism>
<dbReference type="GO" id="GO:0046677">
    <property type="term" value="P:response to antibiotic"/>
    <property type="evidence" value="ECO:0007669"/>
    <property type="project" value="InterPro"/>
</dbReference>
<keyword evidence="3 5" id="KW-0238">DNA-binding</keyword>
<proteinExistence type="predicted"/>
<accession>A0A4R1HNS6</accession>
<dbReference type="InterPro" id="IPR050109">
    <property type="entry name" value="HTH-type_TetR-like_transc_reg"/>
</dbReference>
<dbReference type="GO" id="GO:0000976">
    <property type="term" value="F:transcription cis-regulatory region binding"/>
    <property type="evidence" value="ECO:0007669"/>
    <property type="project" value="TreeGrafter"/>
</dbReference>
<dbReference type="GO" id="GO:0003700">
    <property type="term" value="F:DNA-binding transcription factor activity"/>
    <property type="evidence" value="ECO:0007669"/>
    <property type="project" value="TreeGrafter"/>
</dbReference>
<dbReference type="PROSITE" id="PS50977">
    <property type="entry name" value="HTH_TETR_2"/>
    <property type="match status" value="1"/>
</dbReference>
<sequence length="232" mass="25311">MTELEPPWWTPRKTVARRSLNREAIVAAARTVLRDEGIDALSMRRVASELGTGPASLYAHVAHKDELLELLLDDVSGEVPLPEPDPARWREQVTQLWTDTRNAVMANGDIARVALGRVPLGPNAMRLSETTLTLLRLGGVPEQAAAWAVDVIGMYVAANAIEGSIDAREERAGRDPVQYYAQVHKYFTELPPDRFPTTTALASKLATGDGEDRFRFGLDLLVGGLAAMTDGP</sequence>
<keyword evidence="2" id="KW-0805">Transcription regulation</keyword>
<dbReference type="Proteomes" id="UP000295560">
    <property type="component" value="Unassembled WGS sequence"/>
</dbReference>
<keyword evidence="8" id="KW-1185">Reference proteome</keyword>
<gene>
    <name evidence="7" type="ORF">EV378_5330</name>
</gene>
<evidence type="ECO:0000256" key="4">
    <source>
        <dbReference type="ARBA" id="ARBA00023163"/>
    </source>
</evidence>